<gene>
    <name evidence="2" type="ORF">CR513_54028</name>
</gene>
<evidence type="ECO:0000313" key="3">
    <source>
        <dbReference type="Proteomes" id="UP000257109"/>
    </source>
</evidence>
<dbReference type="OrthoDB" id="7473114at2759"/>
<dbReference type="EMBL" id="QJKJ01013125">
    <property type="protein sequence ID" value="RDX67136.1"/>
    <property type="molecule type" value="Genomic_DNA"/>
</dbReference>
<organism evidence="2 3">
    <name type="scientific">Mucuna pruriens</name>
    <name type="common">Velvet bean</name>
    <name type="synonym">Dolichos pruriens</name>
    <dbReference type="NCBI Taxonomy" id="157652"/>
    <lineage>
        <taxon>Eukaryota</taxon>
        <taxon>Viridiplantae</taxon>
        <taxon>Streptophyta</taxon>
        <taxon>Embryophyta</taxon>
        <taxon>Tracheophyta</taxon>
        <taxon>Spermatophyta</taxon>
        <taxon>Magnoliopsida</taxon>
        <taxon>eudicotyledons</taxon>
        <taxon>Gunneridae</taxon>
        <taxon>Pentapetalae</taxon>
        <taxon>rosids</taxon>
        <taxon>fabids</taxon>
        <taxon>Fabales</taxon>
        <taxon>Fabaceae</taxon>
        <taxon>Papilionoideae</taxon>
        <taxon>50 kb inversion clade</taxon>
        <taxon>NPAAA clade</taxon>
        <taxon>indigoferoid/millettioid clade</taxon>
        <taxon>Phaseoleae</taxon>
        <taxon>Mucuna</taxon>
    </lineage>
</organism>
<dbReference type="AlphaFoldDB" id="A0A371EMB1"/>
<accession>A0A371EMB1</accession>
<evidence type="ECO:0000259" key="1">
    <source>
        <dbReference type="Pfam" id="PF07727"/>
    </source>
</evidence>
<comment type="caution">
    <text evidence="2">The sequence shown here is derived from an EMBL/GenBank/DDBJ whole genome shotgun (WGS) entry which is preliminary data.</text>
</comment>
<proteinExistence type="predicted"/>
<keyword evidence="3" id="KW-1185">Reference proteome</keyword>
<reference evidence="2" key="1">
    <citation type="submission" date="2018-05" db="EMBL/GenBank/DDBJ databases">
        <title>Draft genome of Mucuna pruriens seed.</title>
        <authorList>
            <person name="Nnadi N.E."/>
            <person name="Vos R."/>
            <person name="Hasami M.H."/>
            <person name="Devisetty U.K."/>
            <person name="Aguiy J.C."/>
        </authorList>
    </citation>
    <scope>NUCLEOTIDE SEQUENCE [LARGE SCALE GENOMIC DNA]</scope>
    <source>
        <strain evidence="2">JCA_2017</strain>
    </source>
</reference>
<feature type="non-terminal residue" evidence="2">
    <location>
        <position position="1"/>
    </location>
</feature>
<dbReference type="Proteomes" id="UP000257109">
    <property type="component" value="Unassembled WGS sequence"/>
</dbReference>
<name>A0A371EMB1_MUCPR</name>
<sequence length="407" mass="47918">MTLVDILGYIYCSLNKLDLAFYTSSIIVLLFHSHLPKENWSYVVCHAIYIINKLLTLVLHNKSSYEILYDTPSTFLDLKKIKQIRKSPSYLHDFHYNIANSTPLSQSSTIIYHLSTYLNYCQLSYNDTWELTQLPPSKNPIGYKWVYKTKFKANKTIKRYKARLVVKKGIDYFDTSSVAKLTSIMLLLAISITQINDDLDEINIIKNFLHQTYKIKDSRSLKYFLGLEIVRFKSRLHVCQRKYALEILSNMGFPTTKSVFTPMTKETKLRKDGDNPLKILDISHFVNKTTLAHGLFYLASSTLHLKNFFILKLGQLYRYLKVYHKILHIPWKILVCELQWLTYILQESKLYFTTPAMLYCDNHFAQYIVANLTFHERIKHIEIDYHIVRESFCPNSFISYQYPPLTK</sequence>
<protein>
    <recommendedName>
        <fullName evidence="1">Reverse transcriptase Ty1/copia-type domain-containing protein</fullName>
    </recommendedName>
</protein>
<dbReference type="InterPro" id="IPR013103">
    <property type="entry name" value="RVT_2"/>
</dbReference>
<dbReference type="STRING" id="157652.A0A371EMB1"/>
<feature type="domain" description="Reverse transcriptase Ty1/copia-type" evidence="1">
    <location>
        <begin position="126"/>
        <end position="193"/>
    </location>
</feature>
<evidence type="ECO:0000313" key="2">
    <source>
        <dbReference type="EMBL" id="RDX67136.1"/>
    </source>
</evidence>
<dbReference type="Pfam" id="PF07727">
    <property type="entry name" value="RVT_2"/>
    <property type="match status" value="1"/>
</dbReference>